<organism evidence="6 7">
    <name type="scientific">Botrimarina colliarenosi</name>
    <dbReference type="NCBI Taxonomy" id="2528001"/>
    <lineage>
        <taxon>Bacteria</taxon>
        <taxon>Pseudomonadati</taxon>
        <taxon>Planctomycetota</taxon>
        <taxon>Planctomycetia</taxon>
        <taxon>Pirellulales</taxon>
        <taxon>Lacipirellulaceae</taxon>
        <taxon>Botrimarina</taxon>
    </lineage>
</organism>
<dbReference type="GO" id="GO:0098796">
    <property type="term" value="C:membrane protein complex"/>
    <property type="evidence" value="ECO:0007669"/>
    <property type="project" value="UniProtKB-ARBA"/>
</dbReference>
<dbReference type="InterPro" id="IPR003593">
    <property type="entry name" value="AAA+_ATPase"/>
</dbReference>
<dbReference type="GO" id="GO:0022857">
    <property type="term" value="F:transmembrane transporter activity"/>
    <property type="evidence" value="ECO:0007669"/>
    <property type="project" value="UniProtKB-ARBA"/>
</dbReference>
<evidence type="ECO:0000256" key="2">
    <source>
        <dbReference type="ARBA" id="ARBA00022741"/>
    </source>
</evidence>
<keyword evidence="1" id="KW-0813">Transport</keyword>
<dbReference type="PANTHER" id="PTHR24220:SF689">
    <property type="entry name" value="LIPOPROTEIN-RELEASING SYSTEM ATP-BINDING PROTEIN LOLD"/>
    <property type="match status" value="1"/>
</dbReference>
<comment type="caution">
    <text evidence="6">The sequence shown here is derived from an EMBL/GenBank/DDBJ whole genome shotgun (WGS) entry which is preliminary data.</text>
</comment>
<evidence type="ECO:0000256" key="1">
    <source>
        <dbReference type="ARBA" id="ARBA00022448"/>
    </source>
</evidence>
<accession>A0A5C6A5F4</accession>
<dbReference type="AlphaFoldDB" id="A0A5C6A5F4"/>
<dbReference type="GO" id="GO:0016887">
    <property type="term" value="F:ATP hydrolysis activity"/>
    <property type="evidence" value="ECO:0007669"/>
    <property type="project" value="InterPro"/>
</dbReference>
<sequence length="240" mass="26202">MAPTVLAARGVTKTYRKGAVAVPVLRGADIDVAEGEMLAIVGQSGSGKSTLLHVLGTLDRPDEGEVLYRGQRIDTLSRRRRDAFRNTELGMIFQSYHLLPELTALENVLAPAMIRYGVFAYLGKRRQLRERATALLERVGLGHRMTHKPRELSGGEMQRTAIARALMNEPRLLLADEPTGNLDPTSGDGVLELMRGLNQTDGLTVIMVTHDRAIAALADRTVTLVEGRVAEEAEGLRVQG</sequence>
<dbReference type="SUPFAM" id="SSF52540">
    <property type="entry name" value="P-loop containing nucleoside triphosphate hydrolases"/>
    <property type="match status" value="1"/>
</dbReference>
<feature type="domain" description="ABC transporter" evidence="5">
    <location>
        <begin position="6"/>
        <end position="240"/>
    </location>
</feature>
<protein>
    <submittedName>
        <fullName evidence="6">P-loop containing nucleoside triphosphate hydrolase</fullName>
        <ecNumber evidence="6">3.6.3.-</ecNumber>
    </submittedName>
</protein>
<name>A0A5C6A5F4_9BACT</name>
<dbReference type="PROSITE" id="PS50893">
    <property type="entry name" value="ABC_TRANSPORTER_2"/>
    <property type="match status" value="1"/>
</dbReference>
<gene>
    <name evidence="6" type="ORF">Pla108_33160</name>
</gene>
<evidence type="ECO:0000313" key="6">
    <source>
        <dbReference type="EMBL" id="TWT95174.1"/>
    </source>
</evidence>
<dbReference type="EC" id="3.6.3.-" evidence="6"/>
<keyword evidence="6" id="KW-0378">Hydrolase</keyword>
<dbReference type="GO" id="GO:0005524">
    <property type="term" value="F:ATP binding"/>
    <property type="evidence" value="ECO:0007669"/>
    <property type="project" value="UniProtKB-KW"/>
</dbReference>
<evidence type="ECO:0000259" key="5">
    <source>
        <dbReference type="PROSITE" id="PS50893"/>
    </source>
</evidence>
<dbReference type="InterPro" id="IPR003439">
    <property type="entry name" value="ABC_transporter-like_ATP-bd"/>
</dbReference>
<dbReference type="EMBL" id="SJPR01000005">
    <property type="protein sequence ID" value="TWT95174.1"/>
    <property type="molecule type" value="Genomic_DNA"/>
</dbReference>
<evidence type="ECO:0000256" key="3">
    <source>
        <dbReference type="ARBA" id="ARBA00022840"/>
    </source>
</evidence>
<dbReference type="CDD" id="cd03255">
    <property type="entry name" value="ABC_MJ0796_LolCDE_FtsE"/>
    <property type="match status" value="1"/>
</dbReference>
<evidence type="ECO:0000256" key="4">
    <source>
        <dbReference type="ARBA" id="ARBA00038388"/>
    </source>
</evidence>
<comment type="similarity">
    <text evidence="4">Belongs to the ABC transporter superfamily. Macrolide exporter (TC 3.A.1.122) family.</text>
</comment>
<dbReference type="PANTHER" id="PTHR24220">
    <property type="entry name" value="IMPORT ATP-BINDING PROTEIN"/>
    <property type="match status" value="1"/>
</dbReference>
<keyword evidence="7" id="KW-1185">Reference proteome</keyword>
<dbReference type="Proteomes" id="UP000317421">
    <property type="component" value="Unassembled WGS sequence"/>
</dbReference>
<dbReference type="Pfam" id="PF00005">
    <property type="entry name" value="ABC_tran"/>
    <property type="match status" value="1"/>
</dbReference>
<dbReference type="InterPro" id="IPR015854">
    <property type="entry name" value="ABC_transpr_LolD-like"/>
</dbReference>
<dbReference type="RefSeq" id="WP_197526628.1">
    <property type="nucleotide sequence ID" value="NZ_SJPR01000005.1"/>
</dbReference>
<evidence type="ECO:0000313" key="7">
    <source>
        <dbReference type="Proteomes" id="UP000317421"/>
    </source>
</evidence>
<proteinExistence type="inferred from homology"/>
<keyword evidence="2" id="KW-0547">Nucleotide-binding</keyword>
<keyword evidence="3" id="KW-0067">ATP-binding</keyword>
<dbReference type="SMART" id="SM00382">
    <property type="entry name" value="AAA"/>
    <property type="match status" value="1"/>
</dbReference>
<dbReference type="Gene3D" id="3.40.50.300">
    <property type="entry name" value="P-loop containing nucleotide triphosphate hydrolases"/>
    <property type="match status" value="1"/>
</dbReference>
<dbReference type="FunFam" id="3.40.50.300:FF:000032">
    <property type="entry name" value="Export ABC transporter ATP-binding protein"/>
    <property type="match status" value="1"/>
</dbReference>
<dbReference type="InterPro" id="IPR017911">
    <property type="entry name" value="MacB-like_ATP-bd"/>
</dbReference>
<dbReference type="GO" id="GO:0005886">
    <property type="term" value="C:plasma membrane"/>
    <property type="evidence" value="ECO:0007669"/>
    <property type="project" value="TreeGrafter"/>
</dbReference>
<dbReference type="InterPro" id="IPR027417">
    <property type="entry name" value="P-loop_NTPase"/>
</dbReference>
<reference evidence="6 7" key="1">
    <citation type="submission" date="2019-02" db="EMBL/GenBank/DDBJ databases">
        <title>Deep-cultivation of Planctomycetes and their phenomic and genomic characterization uncovers novel biology.</title>
        <authorList>
            <person name="Wiegand S."/>
            <person name="Jogler M."/>
            <person name="Boedeker C."/>
            <person name="Pinto D."/>
            <person name="Vollmers J."/>
            <person name="Rivas-Marin E."/>
            <person name="Kohn T."/>
            <person name="Peeters S.H."/>
            <person name="Heuer A."/>
            <person name="Rast P."/>
            <person name="Oberbeckmann S."/>
            <person name="Bunk B."/>
            <person name="Jeske O."/>
            <person name="Meyerdierks A."/>
            <person name="Storesund J.E."/>
            <person name="Kallscheuer N."/>
            <person name="Luecker S."/>
            <person name="Lage O.M."/>
            <person name="Pohl T."/>
            <person name="Merkel B.J."/>
            <person name="Hornburger P."/>
            <person name="Mueller R.-W."/>
            <person name="Bruemmer F."/>
            <person name="Labrenz M."/>
            <person name="Spormann A.M."/>
            <person name="Op Den Camp H."/>
            <person name="Overmann J."/>
            <person name="Amann R."/>
            <person name="Jetten M.S.M."/>
            <person name="Mascher T."/>
            <person name="Medema M.H."/>
            <person name="Devos D.P."/>
            <person name="Kaster A.-K."/>
            <person name="Ovreas L."/>
            <person name="Rohde M."/>
            <person name="Galperin M.Y."/>
            <person name="Jogler C."/>
        </authorList>
    </citation>
    <scope>NUCLEOTIDE SEQUENCE [LARGE SCALE GENOMIC DNA]</scope>
    <source>
        <strain evidence="6 7">Pla108</strain>
    </source>
</reference>